<accession>A0A976QQ18</accession>
<organism evidence="2 3">
    <name type="scientific">Theileria orientalis</name>
    <dbReference type="NCBI Taxonomy" id="68886"/>
    <lineage>
        <taxon>Eukaryota</taxon>
        <taxon>Sar</taxon>
        <taxon>Alveolata</taxon>
        <taxon>Apicomplexa</taxon>
        <taxon>Aconoidasida</taxon>
        <taxon>Piroplasmida</taxon>
        <taxon>Theileriidae</taxon>
        <taxon>Theileria</taxon>
    </lineage>
</organism>
<keyword evidence="1" id="KW-0175">Coiled coil</keyword>
<evidence type="ECO:0000256" key="1">
    <source>
        <dbReference type="SAM" id="Coils"/>
    </source>
</evidence>
<evidence type="ECO:0000313" key="2">
    <source>
        <dbReference type="EMBL" id="UKJ88407.2"/>
    </source>
</evidence>
<protein>
    <submittedName>
        <fullName evidence="2">HR1 rho-binding repeat containing protein</fullName>
    </submittedName>
</protein>
<proteinExistence type="predicted"/>
<dbReference type="OrthoDB" id="360724at2759"/>
<dbReference type="Proteomes" id="UP000244803">
    <property type="component" value="Chromosome 1"/>
</dbReference>
<reference evidence="2" key="1">
    <citation type="submission" date="2022-07" db="EMBL/GenBank/DDBJ databases">
        <title>Evaluation of T. orientalis genome assembly methods using nanopore sequencing and analysis of variation between genomes.</title>
        <authorList>
            <person name="Yam J."/>
            <person name="Micallef M.L."/>
            <person name="Liu M."/>
            <person name="Djordjevic S.P."/>
            <person name="Bogema D.R."/>
            <person name="Jenkins C."/>
        </authorList>
    </citation>
    <scope>NUCLEOTIDE SEQUENCE</scope>
    <source>
        <strain evidence="2">Fish Creek</strain>
    </source>
</reference>
<gene>
    <name evidence="2" type="ORF">MACJ_000851</name>
</gene>
<dbReference type="EMBL" id="CP056065">
    <property type="protein sequence ID" value="UKJ88407.2"/>
    <property type="molecule type" value="Genomic_DNA"/>
</dbReference>
<evidence type="ECO:0000313" key="3">
    <source>
        <dbReference type="Proteomes" id="UP000244803"/>
    </source>
</evidence>
<name>A0A976QQ18_THEOR</name>
<feature type="coiled-coil region" evidence="1">
    <location>
        <begin position="327"/>
        <end position="361"/>
    </location>
</feature>
<sequence>MIGPSTVLNLLKDSNTEGDTFKLPKRPLEIFYSNNSLKDVTTSLFYPSLSELNELESTKNAKKPKLEHTNLRLDLDYVKKHFTDTKFFITPSETRLDYLNESLNLFEGCLVSLPNFKVIDKNITDAESYFNNLVESFFLYLENDNVEIDYEQDYLEDFPQEDHNNLTRAEFNNEEDRPVMVQLFLSTILAYNWSLKLFEHTQTALEISKCNLSECETHKILEAALGLREANRNYVFYSTVSQTMLNVLKTRETVTNSFIVEFMERVGFLNNIASTEMAYEPLSWNRIRVNFSIPEPTGTTNPKTEHEENLKIIRNEMAKRLSGRSKCEYLRREVENANSEMMQMESKNGEVLAKLEALKNQLNELPSTFKFESATIGKLTDSKKLPRKLFDLLIHLNNFSQSNPLREINFKILKDHNYSFQMMIMAPKDLLFPSLEATKFLFPLVFHFYLVEDNLKVKQVNTNLSTSKTVSELVLNKFLGIEQDADLELGLDEFEDHLTEKFHETMEKLYKLAQEFVWNLYVLESYKSNNKSILSKIMPRELQDRTTNSKYTFKEKNVWTLSNDAASVTVHVVNLDGTFKLRFTEFEKKGNLENVEGSKLVDHLRQKNHQFDVENLTGMAESILEHFSSTRELINTAVLFESYSVRATLRNKFMYNYL</sequence>
<dbReference type="AlphaFoldDB" id="A0A976QQ18"/>